<feature type="compositionally biased region" description="Basic residues" evidence="12">
    <location>
        <begin position="259"/>
        <end position="278"/>
    </location>
</feature>
<keyword evidence="7 13" id="KW-0732">Signal</keyword>
<keyword evidence="8" id="KW-1015">Disulfide bond</keyword>
<sequence>MAVSVAVITLAILLSEQADGRRKFRDNPVIPSARPSLVTSEEVTQFCSLMPWMKPHQKQKCLLEPLVMPSVQRGVGMALEECPNHFSDHKWNCSGVNTAQVFQERGILKTNTKESAFVFALTSAGVSFQITKGCSLGNWEQCGCDTQVRGRVQTKDEASWEWGGCSENVGHGDDFSRKFMDPEPPRKELEYLLVKHNNEAGRKALKDNMGKTCKCHGVSGSCTVKICWRTMPNFSVVAQLLRKKFDQATKVKANDKKTKLQRITRGKRGKKKRQKGRRPSAGDLVFAEKSPKFCIPNPELGILGTRGRVCDANAKDNRGCKKMCCNRGYDTFKLSNQVKCNCEFIWCCKVQCDMCKKDWTEYRCR</sequence>
<evidence type="ECO:0000256" key="12">
    <source>
        <dbReference type="SAM" id="MobiDB-lite"/>
    </source>
</evidence>
<dbReference type="GO" id="GO:0050793">
    <property type="term" value="P:regulation of developmental process"/>
    <property type="evidence" value="ECO:0007669"/>
    <property type="project" value="UniProtKB-ARBA"/>
</dbReference>
<keyword evidence="4" id="KW-0964">Secreted</keyword>
<dbReference type="OrthoDB" id="5945655at2759"/>
<gene>
    <name evidence="14" type="ORF">NEMVEDRAFT_v1g91822</name>
</gene>
<dbReference type="InParanoid" id="A7RSC1"/>
<dbReference type="InterPro" id="IPR005817">
    <property type="entry name" value="Wnt"/>
</dbReference>
<evidence type="ECO:0000256" key="11">
    <source>
        <dbReference type="RuleBase" id="RU003500"/>
    </source>
</evidence>
<dbReference type="PANTHER" id="PTHR12027:SF101">
    <property type="entry name" value="PROTEIN WNT-4"/>
    <property type="match status" value="1"/>
</dbReference>
<name>A7RSC1_NEMVE</name>
<comment type="subcellular location">
    <subcellularLocation>
        <location evidence="1 11">Secreted</location>
        <location evidence="1 11">Extracellular space</location>
        <location evidence="1 11">Extracellular matrix</location>
    </subcellularLocation>
</comment>
<dbReference type="GO" id="GO:0005125">
    <property type="term" value="F:cytokine activity"/>
    <property type="evidence" value="ECO:0000318"/>
    <property type="project" value="GO_Central"/>
</dbReference>
<evidence type="ECO:0000256" key="4">
    <source>
        <dbReference type="ARBA" id="ARBA00022525"/>
    </source>
</evidence>
<proteinExistence type="inferred from homology"/>
<evidence type="ECO:0000256" key="6">
    <source>
        <dbReference type="ARBA" id="ARBA00022687"/>
    </source>
</evidence>
<evidence type="ECO:0000256" key="8">
    <source>
        <dbReference type="ARBA" id="ARBA00023157"/>
    </source>
</evidence>
<keyword evidence="5" id="KW-0272">Extracellular matrix</keyword>
<dbReference type="InterPro" id="IPR009143">
    <property type="entry name" value="Wnt6"/>
</dbReference>
<dbReference type="OMA" id="CNCEFIW"/>
<dbReference type="Gene3D" id="3.30.2460.20">
    <property type="match status" value="1"/>
</dbReference>
<evidence type="ECO:0000256" key="10">
    <source>
        <dbReference type="ARBA" id="ARBA00023288"/>
    </source>
</evidence>
<dbReference type="InterPro" id="IPR043158">
    <property type="entry name" value="Wnt_C"/>
</dbReference>
<evidence type="ECO:0000256" key="1">
    <source>
        <dbReference type="ARBA" id="ARBA00004498"/>
    </source>
</evidence>
<dbReference type="HOGENOM" id="CLU_033039_1_0_1"/>
<feature type="chain" id="PRO_5002712063" description="Protein Wnt" evidence="13">
    <location>
        <begin position="21"/>
        <end position="365"/>
    </location>
</feature>
<keyword evidence="6 11" id="KW-0879">Wnt signaling pathway</keyword>
<dbReference type="FunFam" id="3.30.2460.20:FF:000005">
    <property type="entry name" value="Protein Wnt"/>
    <property type="match status" value="1"/>
</dbReference>
<feature type="region of interest" description="Disordered" evidence="12">
    <location>
        <begin position="256"/>
        <end position="281"/>
    </location>
</feature>
<keyword evidence="10" id="KW-0449">Lipoprotein</keyword>
<evidence type="ECO:0000256" key="2">
    <source>
        <dbReference type="ARBA" id="ARBA00005683"/>
    </source>
</evidence>
<dbReference type="GO" id="GO:0016477">
    <property type="term" value="P:cell migration"/>
    <property type="evidence" value="ECO:0007669"/>
    <property type="project" value="UniProtKB-ARBA"/>
</dbReference>
<dbReference type="AlphaFoldDB" id="A7RSC1"/>
<dbReference type="CDD" id="cd19338">
    <property type="entry name" value="Wnt_Wnt6"/>
    <property type="match status" value="1"/>
</dbReference>
<reference evidence="14 15" key="1">
    <citation type="journal article" date="2007" name="Science">
        <title>Sea anemone genome reveals ancestral eumetazoan gene repertoire and genomic organization.</title>
        <authorList>
            <person name="Putnam N.H."/>
            <person name="Srivastava M."/>
            <person name="Hellsten U."/>
            <person name="Dirks B."/>
            <person name="Chapman J."/>
            <person name="Salamov A."/>
            <person name="Terry A."/>
            <person name="Shapiro H."/>
            <person name="Lindquist E."/>
            <person name="Kapitonov V.V."/>
            <person name="Jurka J."/>
            <person name="Genikhovich G."/>
            <person name="Grigoriev I.V."/>
            <person name="Lucas S.M."/>
            <person name="Steele R.E."/>
            <person name="Finnerty J.R."/>
            <person name="Technau U."/>
            <person name="Martindale M.Q."/>
            <person name="Rokhsar D.S."/>
        </authorList>
    </citation>
    <scope>NUCLEOTIDE SEQUENCE [LARGE SCALE GENOMIC DNA]</scope>
    <source>
        <strain evidence="15">CH2 X CH6</strain>
    </source>
</reference>
<keyword evidence="15" id="KW-1185">Reference proteome</keyword>
<dbReference type="SMART" id="SM00097">
    <property type="entry name" value="WNT1"/>
    <property type="match status" value="1"/>
</dbReference>
<dbReference type="GO" id="GO:0045165">
    <property type="term" value="P:cell fate commitment"/>
    <property type="evidence" value="ECO:0000318"/>
    <property type="project" value="GO_Central"/>
</dbReference>
<dbReference type="eggNOG" id="KOG3913">
    <property type="taxonomic scope" value="Eukaryota"/>
</dbReference>
<protein>
    <recommendedName>
        <fullName evidence="11">Protein Wnt</fullName>
    </recommendedName>
</protein>
<keyword evidence="3 11" id="KW-0217">Developmental protein</keyword>
<organism evidence="14 15">
    <name type="scientific">Nematostella vectensis</name>
    <name type="common">Starlet sea anemone</name>
    <dbReference type="NCBI Taxonomy" id="45351"/>
    <lineage>
        <taxon>Eukaryota</taxon>
        <taxon>Metazoa</taxon>
        <taxon>Cnidaria</taxon>
        <taxon>Anthozoa</taxon>
        <taxon>Hexacorallia</taxon>
        <taxon>Actiniaria</taxon>
        <taxon>Edwardsiidae</taxon>
        <taxon>Nematostella</taxon>
    </lineage>
</organism>
<dbReference type="PRINTS" id="PR01349">
    <property type="entry name" value="WNTPROTEIN"/>
</dbReference>
<comment type="similarity">
    <text evidence="2 11">Belongs to the Wnt family.</text>
</comment>
<dbReference type="Pfam" id="PF00110">
    <property type="entry name" value="wnt"/>
    <property type="match status" value="1"/>
</dbReference>
<evidence type="ECO:0000256" key="9">
    <source>
        <dbReference type="ARBA" id="ARBA00023180"/>
    </source>
</evidence>
<dbReference type="GO" id="GO:0005109">
    <property type="term" value="F:frizzled binding"/>
    <property type="evidence" value="ECO:0000318"/>
    <property type="project" value="GO_Central"/>
</dbReference>
<dbReference type="InterPro" id="IPR018161">
    <property type="entry name" value="Wnt_CS"/>
</dbReference>
<dbReference type="EMBL" id="DS469534">
    <property type="protein sequence ID" value="EDO45607.1"/>
    <property type="molecule type" value="Genomic_DNA"/>
</dbReference>
<evidence type="ECO:0000256" key="3">
    <source>
        <dbReference type="ARBA" id="ARBA00022473"/>
    </source>
</evidence>
<dbReference type="GO" id="GO:0060070">
    <property type="term" value="P:canonical Wnt signaling pathway"/>
    <property type="evidence" value="ECO:0000318"/>
    <property type="project" value="GO_Central"/>
</dbReference>
<comment type="function">
    <text evidence="11">Ligand for members of the frizzled family of seven transmembrane receptors.</text>
</comment>
<dbReference type="GO" id="GO:0005615">
    <property type="term" value="C:extracellular space"/>
    <property type="evidence" value="ECO:0000318"/>
    <property type="project" value="GO_Central"/>
</dbReference>
<dbReference type="STRING" id="45351.A7RSC1"/>
<dbReference type="PhylomeDB" id="A7RSC1"/>
<evidence type="ECO:0000256" key="7">
    <source>
        <dbReference type="ARBA" id="ARBA00022729"/>
    </source>
</evidence>
<dbReference type="PANTHER" id="PTHR12027">
    <property type="entry name" value="WNT RELATED"/>
    <property type="match status" value="1"/>
</dbReference>
<evidence type="ECO:0000313" key="15">
    <source>
        <dbReference type="Proteomes" id="UP000001593"/>
    </source>
</evidence>
<dbReference type="Proteomes" id="UP000001593">
    <property type="component" value="Unassembled WGS sequence"/>
</dbReference>
<feature type="signal peptide" evidence="13">
    <location>
        <begin position="1"/>
        <end position="20"/>
    </location>
</feature>
<accession>A7RSC1</accession>
<dbReference type="PROSITE" id="PS00246">
    <property type="entry name" value="WNT1"/>
    <property type="match status" value="1"/>
</dbReference>
<keyword evidence="9" id="KW-0325">Glycoprotein</keyword>
<dbReference type="KEGG" id="nve:5517655"/>
<evidence type="ECO:0000256" key="5">
    <source>
        <dbReference type="ARBA" id="ARBA00022530"/>
    </source>
</evidence>
<dbReference type="GO" id="GO:0030182">
    <property type="term" value="P:neuron differentiation"/>
    <property type="evidence" value="ECO:0000318"/>
    <property type="project" value="GO_Central"/>
</dbReference>
<evidence type="ECO:0000256" key="13">
    <source>
        <dbReference type="SAM" id="SignalP"/>
    </source>
</evidence>
<evidence type="ECO:0000313" key="14">
    <source>
        <dbReference type="EMBL" id="EDO45607.1"/>
    </source>
</evidence>